<accession>A0A517Y5Y1</accession>
<proteinExistence type="predicted"/>
<dbReference type="Gene3D" id="3.30.70.20">
    <property type="match status" value="1"/>
</dbReference>
<evidence type="ECO:0000256" key="5">
    <source>
        <dbReference type="SAM" id="MobiDB-lite"/>
    </source>
</evidence>
<keyword evidence="8" id="KW-1185">Reference proteome</keyword>
<keyword evidence="4" id="KW-0411">Iron-sulfur</keyword>
<feature type="domain" description="4Fe-4S ferredoxin-type" evidence="6">
    <location>
        <begin position="276"/>
        <end position="307"/>
    </location>
</feature>
<evidence type="ECO:0000256" key="2">
    <source>
        <dbReference type="ARBA" id="ARBA00022723"/>
    </source>
</evidence>
<dbReference type="EMBL" id="CP036274">
    <property type="protein sequence ID" value="QDU25616.1"/>
    <property type="molecule type" value="Genomic_DNA"/>
</dbReference>
<reference evidence="7 8" key="1">
    <citation type="submission" date="2019-02" db="EMBL/GenBank/DDBJ databases">
        <title>Deep-cultivation of Planctomycetes and their phenomic and genomic characterization uncovers novel biology.</title>
        <authorList>
            <person name="Wiegand S."/>
            <person name="Jogler M."/>
            <person name="Boedeker C."/>
            <person name="Pinto D."/>
            <person name="Vollmers J."/>
            <person name="Rivas-Marin E."/>
            <person name="Kohn T."/>
            <person name="Peeters S.H."/>
            <person name="Heuer A."/>
            <person name="Rast P."/>
            <person name="Oberbeckmann S."/>
            <person name="Bunk B."/>
            <person name="Jeske O."/>
            <person name="Meyerdierks A."/>
            <person name="Storesund J.E."/>
            <person name="Kallscheuer N."/>
            <person name="Luecker S."/>
            <person name="Lage O.M."/>
            <person name="Pohl T."/>
            <person name="Merkel B.J."/>
            <person name="Hornburger P."/>
            <person name="Mueller R.-W."/>
            <person name="Bruemmer F."/>
            <person name="Labrenz M."/>
            <person name="Spormann A.M."/>
            <person name="Op den Camp H."/>
            <person name="Overmann J."/>
            <person name="Amann R."/>
            <person name="Jetten M.S.M."/>
            <person name="Mascher T."/>
            <person name="Medema M.H."/>
            <person name="Devos D.P."/>
            <person name="Kaster A.-K."/>
            <person name="Ovreas L."/>
            <person name="Rohde M."/>
            <person name="Galperin M.Y."/>
            <person name="Jogler C."/>
        </authorList>
    </citation>
    <scope>NUCLEOTIDE SEQUENCE [LARGE SCALE GENOMIC DNA]</scope>
    <source>
        <strain evidence="7 8">ETA_A8</strain>
    </source>
</reference>
<feature type="domain" description="4Fe-4S ferredoxin-type" evidence="6">
    <location>
        <begin position="246"/>
        <end position="275"/>
    </location>
</feature>
<keyword evidence="1" id="KW-0004">4Fe-4S</keyword>
<dbReference type="GO" id="GO:0051539">
    <property type="term" value="F:4 iron, 4 sulfur cluster binding"/>
    <property type="evidence" value="ECO:0007669"/>
    <property type="project" value="UniProtKB-KW"/>
</dbReference>
<evidence type="ECO:0000313" key="8">
    <source>
        <dbReference type="Proteomes" id="UP000315017"/>
    </source>
</evidence>
<dbReference type="PANTHER" id="PTHR43687">
    <property type="entry name" value="ADENYLYLSULFATE REDUCTASE, BETA SUBUNIT"/>
    <property type="match status" value="1"/>
</dbReference>
<evidence type="ECO:0000256" key="4">
    <source>
        <dbReference type="ARBA" id="ARBA00023014"/>
    </source>
</evidence>
<name>A0A517Y5Y1_9BACT</name>
<dbReference type="OrthoDB" id="9778602at2"/>
<dbReference type="AlphaFoldDB" id="A0A517Y5Y1"/>
<gene>
    <name evidence="7" type="ORF">ETAA8_06860</name>
</gene>
<dbReference type="RefSeq" id="WP_145084842.1">
    <property type="nucleotide sequence ID" value="NZ_CP036274.1"/>
</dbReference>
<keyword evidence="2" id="KW-0479">Metal-binding</keyword>
<feature type="compositionally biased region" description="Acidic residues" evidence="5">
    <location>
        <begin position="98"/>
        <end position="112"/>
    </location>
</feature>
<evidence type="ECO:0000256" key="3">
    <source>
        <dbReference type="ARBA" id="ARBA00023004"/>
    </source>
</evidence>
<organism evidence="7 8">
    <name type="scientific">Anatilimnocola aggregata</name>
    <dbReference type="NCBI Taxonomy" id="2528021"/>
    <lineage>
        <taxon>Bacteria</taxon>
        <taxon>Pseudomonadati</taxon>
        <taxon>Planctomycetota</taxon>
        <taxon>Planctomycetia</taxon>
        <taxon>Pirellulales</taxon>
        <taxon>Pirellulaceae</taxon>
        <taxon>Anatilimnocola</taxon>
    </lineage>
</organism>
<feature type="region of interest" description="Disordered" evidence="5">
    <location>
        <begin position="362"/>
        <end position="391"/>
    </location>
</feature>
<dbReference type="InterPro" id="IPR050572">
    <property type="entry name" value="Fe-S_Ferredoxin"/>
</dbReference>
<dbReference type="KEGG" id="aagg:ETAA8_06860"/>
<feature type="region of interest" description="Disordered" evidence="5">
    <location>
        <begin position="90"/>
        <end position="123"/>
    </location>
</feature>
<sequence length="391" mass="42135">MAKRIAVVLSQGQSQHPAKRQLEEDIAAALLMEPGIDLVIVPHLYDLKPDGTGTLALSNIKGNMIVLAWLFDRATRWTLDRMGIRGKEGTSLLKSADEETDEDEDEAAEAEETAAASEKTRVNDSRDLPNRKIYCLDLRVQPKAETFVEEVKRIAREASMQLIGLGGLGGGIGSKPTGPSASGPSPAALARFAEPTNSTALPIISAPDLSPVNTPFSFLTESKSADASGETPSQIIRIEETGDRRWYPVIDYSRCTNCMECIDFCLFGVYGLDRADTILVEQPDNCRKGCPACSRVCPENAIIFPQHKTPSIAGSPEVAGSMKIDLSRLFGAPETGESAEQAAVRERDEQLQLAGRTAVGASVGLPKRQASAPQPKDELDSLLDSLDELDI</sequence>
<dbReference type="GO" id="GO:0046872">
    <property type="term" value="F:metal ion binding"/>
    <property type="evidence" value="ECO:0007669"/>
    <property type="project" value="UniProtKB-KW"/>
</dbReference>
<dbReference type="Proteomes" id="UP000315017">
    <property type="component" value="Chromosome"/>
</dbReference>
<evidence type="ECO:0000256" key="1">
    <source>
        <dbReference type="ARBA" id="ARBA00022485"/>
    </source>
</evidence>
<dbReference type="PROSITE" id="PS51379">
    <property type="entry name" value="4FE4S_FER_2"/>
    <property type="match status" value="2"/>
</dbReference>
<dbReference type="SUPFAM" id="SSF54862">
    <property type="entry name" value="4Fe-4S ferredoxins"/>
    <property type="match status" value="1"/>
</dbReference>
<evidence type="ECO:0000259" key="6">
    <source>
        <dbReference type="PROSITE" id="PS51379"/>
    </source>
</evidence>
<keyword evidence="3" id="KW-0408">Iron</keyword>
<dbReference type="PANTHER" id="PTHR43687:SF1">
    <property type="entry name" value="FERREDOXIN III"/>
    <property type="match status" value="1"/>
</dbReference>
<evidence type="ECO:0000313" key="7">
    <source>
        <dbReference type="EMBL" id="QDU25616.1"/>
    </source>
</evidence>
<dbReference type="InterPro" id="IPR017896">
    <property type="entry name" value="4Fe4S_Fe-S-bd"/>
</dbReference>
<protein>
    <submittedName>
        <fullName evidence="7">Ferredoxin-2</fullName>
    </submittedName>
</protein>